<dbReference type="InterPro" id="IPR014044">
    <property type="entry name" value="CAP_dom"/>
</dbReference>
<evidence type="ECO:0000313" key="3">
    <source>
        <dbReference type="Proteomes" id="UP001595998"/>
    </source>
</evidence>
<dbReference type="Pfam" id="PF00188">
    <property type="entry name" value="CAP"/>
    <property type="match status" value="1"/>
</dbReference>
<name>A0ABV8XSV3_9DEIO</name>
<accession>A0ABV8XSV3</accession>
<dbReference type="SUPFAM" id="SSF55797">
    <property type="entry name" value="PR-1-like"/>
    <property type="match status" value="1"/>
</dbReference>
<gene>
    <name evidence="2" type="ORF">ACFOZ9_17355</name>
</gene>
<dbReference type="Gene3D" id="3.40.33.10">
    <property type="entry name" value="CAP"/>
    <property type="match status" value="1"/>
</dbReference>
<evidence type="ECO:0000259" key="1">
    <source>
        <dbReference type="Pfam" id="PF00188"/>
    </source>
</evidence>
<proteinExistence type="predicted"/>
<keyword evidence="3" id="KW-1185">Reference proteome</keyword>
<dbReference type="Proteomes" id="UP001595998">
    <property type="component" value="Unassembled WGS sequence"/>
</dbReference>
<evidence type="ECO:0000313" key="2">
    <source>
        <dbReference type="EMBL" id="MFC4427979.1"/>
    </source>
</evidence>
<feature type="domain" description="SCP" evidence="1">
    <location>
        <begin position="4"/>
        <end position="112"/>
    </location>
</feature>
<comment type="caution">
    <text evidence="2">The sequence shown here is derived from an EMBL/GenBank/DDBJ whole genome shotgun (WGS) entry which is preliminary data.</text>
</comment>
<organism evidence="2 3">
    <name type="scientific">Deinococcus navajonensis</name>
    <dbReference type="NCBI Taxonomy" id="309884"/>
    <lineage>
        <taxon>Bacteria</taxon>
        <taxon>Thermotogati</taxon>
        <taxon>Deinococcota</taxon>
        <taxon>Deinococci</taxon>
        <taxon>Deinococcales</taxon>
        <taxon>Deinococcaceae</taxon>
        <taxon>Deinococcus</taxon>
    </lineage>
</organism>
<reference evidence="3" key="1">
    <citation type="journal article" date="2019" name="Int. J. Syst. Evol. Microbiol.">
        <title>The Global Catalogue of Microorganisms (GCM) 10K type strain sequencing project: providing services to taxonomists for standard genome sequencing and annotation.</title>
        <authorList>
            <consortium name="The Broad Institute Genomics Platform"/>
            <consortium name="The Broad Institute Genome Sequencing Center for Infectious Disease"/>
            <person name="Wu L."/>
            <person name="Ma J."/>
        </authorList>
    </citation>
    <scope>NUCLEOTIDE SEQUENCE [LARGE SCALE GENOMIC DNA]</scope>
    <source>
        <strain evidence="3">CCUG 56029</strain>
    </source>
</reference>
<protein>
    <submittedName>
        <fullName evidence="2">CAP domain-containing protein</fullName>
    </submittedName>
</protein>
<sequence>MAALETLNRVRTLARLPEVTWQSAWAAQCAAHARYLVRADRAEHREDPHSPYHTPQGEACAHGHYFVSSQPISAASRALDYWTTGAFHLPQLLHPGLRQVAFGEAHDQTGSFESAAVLDVRRGLGSAQEASYPVRFPAPGSTSPYREAARQEWPDPLLSCGFTAPAGAPVALLLGPGTTVQAAALKVSGRPAAACLLTADRFQAAETAETSVGRNVLASQGGAVLVPQVPLPPGARVQVSFRTAAGRVGWSFQVASSSP</sequence>
<dbReference type="InterPro" id="IPR035940">
    <property type="entry name" value="CAP_sf"/>
</dbReference>
<dbReference type="RefSeq" id="WP_380042069.1">
    <property type="nucleotide sequence ID" value="NZ_JBHSEH010000028.1"/>
</dbReference>
<dbReference type="EMBL" id="JBHSEH010000028">
    <property type="protein sequence ID" value="MFC4427979.1"/>
    <property type="molecule type" value="Genomic_DNA"/>
</dbReference>